<name>E1ID05_9CHLR</name>
<dbReference type="Pfam" id="PF13840">
    <property type="entry name" value="ACT_7"/>
    <property type="match status" value="1"/>
</dbReference>
<dbReference type="PANTHER" id="PTHR39199">
    <property type="entry name" value="BLR5128 PROTEIN"/>
    <property type="match status" value="1"/>
</dbReference>
<sequence length="145" mass="15248">MPPTGETNLTRLIREMQPHLHPGAYVFCCVAPDSPSIPATVIGTFREDAGLTLILPRDSADQHGLSYTFVSAWITLNIHSALDAVGLTAAVAQALSQAGISCNVVAGYYHDHLFVPLEAGPRAVAILAGMRDHGRGVGAAGPHEK</sequence>
<protein>
    <submittedName>
        <fullName evidence="3">Uncharacterized protein</fullName>
    </submittedName>
</protein>
<feature type="domain" description="CASTOR ACT" evidence="2">
    <location>
        <begin position="72"/>
        <end position="127"/>
    </location>
</feature>
<accession>E1ID05</accession>
<comment type="caution">
    <text evidence="3">The sequence shown here is derived from an EMBL/GenBank/DDBJ whole genome shotgun (WGS) entry which is preliminary data.</text>
</comment>
<dbReference type="InterPro" id="IPR045865">
    <property type="entry name" value="ACT-like_dom_sf"/>
</dbReference>
<dbReference type="eggNOG" id="COG3602">
    <property type="taxonomic scope" value="Bacteria"/>
</dbReference>
<dbReference type="Proteomes" id="UP000054010">
    <property type="component" value="Unassembled WGS sequence"/>
</dbReference>
<organism evidence="3 4">
    <name type="scientific">Oscillochloris trichoides DG-6</name>
    <dbReference type="NCBI Taxonomy" id="765420"/>
    <lineage>
        <taxon>Bacteria</taxon>
        <taxon>Bacillati</taxon>
        <taxon>Chloroflexota</taxon>
        <taxon>Chloroflexia</taxon>
        <taxon>Chloroflexales</taxon>
        <taxon>Chloroflexineae</taxon>
        <taxon>Oscillochloridaceae</taxon>
        <taxon>Oscillochloris</taxon>
    </lineage>
</organism>
<dbReference type="STRING" id="765420.OSCT_1206"/>
<feature type="domain" description="DUF2241" evidence="1">
    <location>
        <begin position="4"/>
        <end position="71"/>
    </location>
</feature>
<dbReference type="AlphaFoldDB" id="E1ID05"/>
<dbReference type="PANTHER" id="PTHR39199:SF1">
    <property type="entry name" value="BLR5128 PROTEIN"/>
    <property type="match status" value="1"/>
</dbReference>
<dbReference type="Gene3D" id="3.30.2130.10">
    <property type="entry name" value="VC0802-like"/>
    <property type="match status" value="1"/>
</dbReference>
<dbReference type="SUPFAM" id="SSF55021">
    <property type="entry name" value="ACT-like"/>
    <property type="match status" value="2"/>
</dbReference>
<evidence type="ECO:0000259" key="2">
    <source>
        <dbReference type="Pfam" id="PF13840"/>
    </source>
</evidence>
<evidence type="ECO:0000259" key="1">
    <source>
        <dbReference type="Pfam" id="PF10000"/>
    </source>
</evidence>
<evidence type="ECO:0000313" key="3">
    <source>
        <dbReference type="EMBL" id="EFO80914.1"/>
    </source>
</evidence>
<dbReference type="EMBL" id="ADVR01000034">
    <property type="protein sequence ID" value="EFO80914.1"/>
    <property type="molecule type" value="Genomic_DNA"/>
</dbReference>
<evidence type="ECO:0000313" key="4">
    <source>
        <dbReference type="Proteomes" id="UP000054010"/>
    </source>
</evidence>
<dbReference type="Pfam" id="PF10000">
    <property type="entry name" value="ACT_3"/>
    <property type="match status" value="1"/>
</dbReference>
<dbReference type="HOGENOM" id="CLU_113369_0_0_0"/>
<keyword evidence="4" id="KW-1185">Reference proteome</keyword>
<gene>
    <name evidence="3" type="ORF">OSCT_1206</name>
</gene>
<dbReference type="InterPro" id="IPR018717">
    <property type="entry name" value="DUF2241"/>
</dbReference>
<proteinExistence type="predicted"/>
<dbReference type="InterPro" id="IPR027795">
    <property type="entry name" value="CASTOR_ACT_dom"/>
</dbReference>
<reference evidence="3 4" key="1">
    <citation type="journal article" date="2011" name="J. Bacteriol.">
        <title>Draft genome sequence of the anoxygenic filamentous phototrophic bacterium Oscillochloris trichoides subsp. DG-6.</title>
        <authorList>
            <person name="Kuznetsov B.B."/>
            <person name="Ivanovsky R.N."/>
            <person name="Keppen O.I."/>
            <person name="Sukhacheva M.V."/>
            <person name="Bumazhkin B.K."/>
            <person name="Patutina E.O."/>
            <person name="Beletsky A.V."/>
            <person name="Mardanov A.V."/>
            <person name="Baslerov R.V."/>
            <person name="Panteleeva A.N."/>
            <person name="Kolganova T.V."/>
            <person name="Ravin N.V."/>
            <person name="Skryabin K.G."/>
        </authorList>
    </citation>
    <scope>NUCLEOTIDE SEQUENCE [LARGE SCALE GENOMIC DNA]</scope>
    <source>
        <strain evidence="3 4">DG-6</strain>
    </source>
</reference>
<dbReference type="OrthoDB" id="517867at2"/>